<sequence length="257" mass="30493">MIKPIEFDRSYWHTDDPQWLADRERKWSLYLAYMASRNGWSKEWDEQPQKDAWKDYYLNGHVHKDHKAWQYLCLLHPEPTATSLSPLIQQLQRDFKGYCNFLGTVYSRYPLVEAGFFSADHLRQLYLILQGNNYRESAEILGFDPENNVEKAAEDITTSIFDWKRAPGSECWPIELIVKHFKSIFVEIRAEHMRKLEFDFSMFCDILSFYKEDHPHAPEEKLDLVREVVAFLFSSNVDPCVIDIASRYMHPNGERKV</sequence>
<organism evidence="1 2">
    <name type="scientific">Corallincola luteus</name>
    <dbReference type="NCBI Taxonomy" id="1775177"/>
    <lineage>
        <taxon>Bacteria</taxon>
        <taxon>Pseudomonadati</taxon>
        <taxon>Pseudomonadota</taxon>
        <taxon>Gammaproteobacteria</taxon>
        <taxon>Alteromonadales</taxon>
        <taxon>Psychromonadaceae</taxon>
        <taxon>Corallincola</taxon>
    </lineage>
</organism>
<reference evidence="1 2" key="1">
    <citation type="submission" date="2019-02" db="EMBL/GenBank/DDBJ databases">
        <title>Corallincola luteus sp. nov., a marine bacterium isolated from surface sediment of Bohai Sea in China.</title>
        <authorList>
            <person name="Ren Q."/>
        </authorList>
    </citation>
    <scope>NUCLEOTIDE SEQUENCE [LARGE SCALE GENOMIC DNA]</scope>
    <source>
        <strain evidence="1 2">DASS28</strain>
    </source>
</reference>
<protein>
    <submittedName>
        <fullName evidence="1">Uncharacterized protein</fullName>
    </submittedName>
</protein>
<accession>A0ABY2ANH4</accession>
<gene>
    <name evidence="1" type="ORF">EZV61_01950</name>
</gene>
<proteinExistence type="predicted"/>
<evidence type="ECO:0000313" key="1">
    <source>
        <dbReference type="EMBL" id="TCI04758.1"/>
    </source>
</evidence>
<evidence type="ECO:0000313" key="2">
    <source>
        <dbReference type="Proteomes" id="UP000292554"/>
    </source>
</evidence>
<keyword evidence="2" id="KW-1185">Reference proteome</keyword>
<dbReference type="RefSeq" id="WP_131414147.1">
    <property type="nucleotide sequence ID" value="NZ_SJXE01000001.1"/>
</dbReference>
<name>A0ABY2ANH4_9GAMM</name>
<dbReference type="EMBL" id="SJXE01000001">
    <property type="protein sequence ID" value="TCI04758.1"/>
    <property type="molecule type" value="Genomic_DNA"/>
</dbReference>
<dbReference type="Proteomes" id="UP000292554">
    <property type="component" value="Unassembled WGS sequence"/>
</dbReference>
<comment type="caution">
    <text evidence="1">The sequence shown here is derived from an EMBL/GenBank/DDBJ whole genome shotgun (WGS) entry which is preliminary data.</text>
</comment>